<reference evidence="12 13" key="1">
    <citation type="submission" date="2019-07" db="EMBL/GenBank/DDBJ databases">
        <title>Genomes of Cafeteria roenbergensis.</title>
        <authorList>
            <person name="Fischer M.G."/>
            <person name="Hackl T."/>
            <person name="Roman M."/>
        </authorList>
    </citation>
    <scope>NUCLEOTIDE SEQUENCE [LARGE SCALE GENOMIC DNA]</scope>
    <source>
        <strain evidence="8 13">BVI</strain>
        <strain evidence="9 15">Cflag</strain>
        <strain evidence="11 12">E4-10P</strain>
        <strain evidence="10 14">RCC970-E3</strain>
    </source>
</reference>
<dbReference type="PANTHER" id="PTHR13193">
    <property type="entry name" value="CGI-140"/>
    <property type="match status" value="1"/>
</dbReference>
<evidence type="ECO:0000256" key="4">
    <source>
        <dbReference type="ARBA" id="ARBA00022989"/>
    </source>
</evidence>
<evidence type="ECO:0000313" key="8">
    <source>
        <dbReference type="EMBL" id="KAA0154352.1"/>
    </source>
</evidence>
<organism evidence="8 13">
    <name type="scientific">Cafeteria roenbergensis</name>
    <name type="common">Marine flagellate</name>
    <dbReference type="NCBI Taxonomy" id="33653"/>
    <lineage>
        <taxon>Eukaryota</taxon>
        <taxon>Sar</taxon>
        <taxon>Stramenopiles</taxon>
        <taxon>Bigyra</taxon>
        <taxon>Opalozoa</taxon>
        <taxon>Bicosoecida</taxon>
        <taxon>Cafeteriaceae</taxon>
        <taxon>Cafeteria</taxon>
    </lineage>
</organism>
<comment type="similarity">
    <text evidence="2">Belongs to the Asterix family.</text>
</comment>
<evidence type="ECO:0000313" key="15">
    <source>
        <dbReference type="Proteomes" id="UP000325113"/>
    </source>
</evidence>
<dbReference type="Proteomes" id="UP000324907">
    <property type="component" value="Unassembled WGS sequence"/>
</dbReference>
<dbReference type="Pfam" id="PF03669">
    <property type="entry name" value="ASTER"/>
    <property type="match status" value="1"/>
</dbReference>
<comment type="caution">
    <text evidence="8">The sequence shown here is derived from an EMBL/GenBank/DDBJ whole genome shotgun (WGS) entry which is preliminary data.</text>
</comment>
<dbReference type="EMBL" id="VLTO01000045">
    <property type="protein sequence ID" value="KAA0172665.1"/>
    <property type="molecule type" value="Genomic_DNA"/>
</dbReference>
<evidence type="ECO:0000313" key="12">
    <source>
        <dbReference type="Proteomes" id="UP000322899"/>
    </source>
</evidence>
<accession>A0A5A8CMX0</accession>
<evidence type="ECO:0000313" key="11">
    <source>
        <dbReference type="EMBL" id="KAA0172665.1"/>
    </source>
</evidence>
<evidence type="ECO:0000256" key="7">
    <source>
        <dbReference type="SAM" id="Phobius"/>
    </source>
</evidence>
<dbReference type="GO" id="GO:0044183">
    <property type="term" value="F:protein folding chaperone"/>
    <property type="evidence" value="ECO:0007669"/>
    <property type="project" value="InterPro"/>
</dbReference>
<gene>
    <name evidence="11" type="ORF">FNF27_05889</name>
    <name evidence="10" type="ORF">FNF28_05712</name>
    <name evidence="8" type="ORF">FNF29_02572</name>
    <name evidence="9" type="ORF">FNF31_04783</name>
</gene>
<dbReference type="GO" id="GO:0005789">
    <property type="term" value="C:endoplasmic reticulum membrane"/>
    <property type="evidence" value="ECO:0007669"/>
    <property type="project" value="InterPro"/>
</dbReference>
<dbReference type="EMBL" id="VLTL01000122">
    <property type="protein sequence ID" value="KAA0159749.1"/>
    <property type="molecule type" value="Genomic_DNA"/>
</dbReference>
<evidence type="ECO:0000256" key="3">
    <source>
        <dbReference type="ARBA" id="ARBA00022692"/>
    </source>
</evidence>
<dbReference type="Proteomes" id="UP000323011">
    <property type="component" value="Unassembled WGS sequence"/>
</dbReference>
<keyword evidence="5 7" id="KW-0472">Membrane</keyword>
<keyword evidence="4 7" id="KW-1133">Transmembrane helix</keyword>
<dbReference type="OrthoDB" id="284718at2759"/>
<evidence type="ECO:0000256" key="5">
    <source>
        <dbReference type="ARBA" id="ARBA00023136"/>
    </source>
</evidence>
<evidence type="ECO:0000256" key="6">
    <source>
        <dbReference type="SAM" id="MobiDB-lite"/>
    </source>
</evidence>
<dbReference type="Proteomes" id="UP000325113">
    <property type="component" value="Unassembled WGS sequence"/>
</dbReference>
<proteinExistence type="inferred from homology"/>
<dbReference type="InterPro" id="IPR005351">
    <property type="entry name" value="ASTER"/>
</dbReference>
<feature type="transmembrane region" description="Helical" evidence="7">
    <location>
        <begin position="74"/>
        <end position="92"/>
    </location>
</feature>
<dbReference type="GO" id="GO:0045048">
    <property type="term" value="P:protein insertion into ER membrane"/>
    <property type="evidence" value="ECO:0007669"/>
    <property type="project" value="InterPro"/>
</dbReference>
<evidence type="ECO:0000313" key="9">
    <source>
        <dbReference type="EMBL" id="KAA0159544.1"/>
    </source>
</evidence>
<dbReference type="EMBL" id="VLTM01000052">
    <property type="protein sequence ID" value="KAA0159544.1"/>
    <property type="molecule type" value="Genomic_DNA"/>
</dbReference>
<feature type="region of interest" description="Disordered" evidence="6">
    <location>
        <begin position="1"/>
        <end position="26"/>
    </location>
</feature>
<evidence type="ECO:0000313" key="13">
    <source>
        <dbReference type="Proteomes" id="UP000323011"/>
    </source>
</evidence>
<feature type="compositionally biased region" description="Polar residues" evidence="6">
    <location>
        <begin position="1"/>
        <end position="15"/>
    </location>
</feature>
<dbReference type="Proteomes" id="UP000322899">
    <property type="component" value="Unassembled WGS sequence"/>
</dbReference>
<keyword evidence="3 7" id="KW-0812">Transmembrane</keyword>
<feature type="transmembrane region" description="Helical" evidence="7">
    <location>
        <begin position="29"/>
        <end position="62"/>
    </location>
</feature>
<evidence type="ECO:0008006" key="16">
    <source>
        <dbReference type="Google" id="ProtNLM"/>
    </source>
</evidence>
<sequence length="115" mass="12461">MPESKASGTAYTMTRTQREDGDGSPGSDAFGMIGMLLTVVTMFTRSKLMAWVSLVLVLSSIFNSRSSQMDCSRIMTALMFVVMSLVTVYLTPESAPGPVEQFTKYFASFTGATSN</sequence>
<evidence type="ECO:0000256" key="2">
    <source>
        <dbReference type="ARBA" id="ARBA00009066"/>
    </source>
</evidence>
<keyword evidence="13" id="KW-1185">Reference proteome</keyword>
<dbReference type="AlphaFoldDB" id="A0A5A8CMX0"/>
<dbReference type="PANTHER" id="PTHR13193:SF0">
    <property type="entry name" value="PAT COMPLEX SUBUNIT ASTERIX"/>
    <property type="match status" value="1"/>
</dbReference>
<evidence type="ECO:0000313" key="10">
    <source>
        <dbReference type="EMBL" id="KAA0159749.1"/>
    </source>
</evidence>
<evidence type="ECO:0000256" key="1">
    <source>
        <dbReference type="ARBA" id="ARBA00004370"/>
    </source>
</evidence>
<evidence type="ECO:0000313" key="14">
    <source>
        <dbReference type="Proteomes" id="UP000324907"/>
    </source>
</evidence>
<dbReference type="EMBL" id="VLTN01000012">
    <property type="protein sequence ID" value="KAA0154352.1"/>
    <property type="molecule type" value="Genomic_DNA"/>
</dbReference>
<name>A0A5A8CMX0_CAFRO</name>
<comment type="subcellular location">
    <subcellularLocation>
        <location evidence="1">Membrane</location>
    </subcellularLocation>
</comment>
<protein>
    <recommendedName>
        <fullName evidence="16">Protein Asterix</fullName>
    </recommendedName>
</protein>